<evidence type="ECO:0000313" key="2">
    <source>
        <dbReference type="Proteomes" id="UP000054047"/>
    </source>
</evidence>
<dbReference type="Proteomes" id="UP000054047">
    <property type="component" value="Unassembled WGS sequence"/>
</dbReference>
<keyword evidence="2" id="KW-1185">Reference proteome</keyword>
<dbReference type="EMBL" id="KN729060">
    <property type="protein sequence ID" value="KIH62814.1"/>
    <property type="molecule type" value="Genomic_DNA"/>
</dbReference>
<accession>A0A0C2GUX5</accession>
<dbReference type="OrthoDB" id="2019572at2759"/>
<protein>
    <submittedName>
        <fullName evidence="1">Uncharacterized protein</fullName>
    </submittedName>
</protein>
<evidence type="ECO:0000313" key="1">
    <source>
        <dbReference type="EMBL" id="KIH62814.1"/>
    </source>
</evidence>
<sequence length="203" mass="23314">MPYILRIAHKIEAAPLPLYKASLSATVPRAAIDEIVKSSEARSLLFFLLNTSIPDESFWGTLTGNADIPVPGGTDAAKWLEYREGYRKNHSEELKSFQKEKYRMRYYLSRYQLWDTNCKGKMASGSCIFGISDLPDLLKQPHLVAHKLYIDFEPAAFFCGLKEIRSRERKPLELDVKPYKEIPQVELSMGVPFENLSHPLWLF</sequence>
<dbReference type="AlphaFoldDB" id="A0A0C2GUX5"/>
<organism evidence="1 2">
    <name type="scientific">Ancylostoma duodenale</name>
    <dbReference type="NCBI Taxonomy" id="51022"/>
    <lineage>
        <taxon>Eukaryota</taxon>
        <taxon>Metazoa</taxon>
        <taxon>Ecdysozoa</taxon>
        <taxon>Nematoda</taxon>
        <taxon>Chromadorea</taxon>
        <taxon>Rhabditida</taxon>
        <taxon>Rhabditina</taxon>
        <taxon>Rhabditomorpha</taxon>
        <taxon>Strongyloidea</taxon>
        <taxon>Ancylostomatidae</taxon>
        <taxon>Ancylostomatinae</taxon>
        <taxon>Ancylostoma</taxon>
    </lineage>
</organism>
<dbReference type="PANTHER" id="PTHR19297:SF185">
    <property type="entry name" value="BETA-1,3-GALACTOSYL-O-GLYCOSYL-GLYCOPROTEIN BETA-1,6-N-ACETYLGLUCOSAMINYLTRANSFERASE 3"/>
    <property type="match status" value="1"/>
</dbReference>
<dbReference type="PANTHER" id="PTHR19297">
    <property type="entry name" value="GLYCOSYLTRANSFERASE 14 FAMILY MEMBER"/>
    <property type="match status" value="1"/>
</dbReference>
<name>A0A0C2GUX5_9BILA</name>
<proteinExistence type="predicted"/>
<dbReference type="GO" id="GO:0008375">
    <property type="term" value="F:acetylglucosaminyltransferase activity"/>
    <property type="evidence" value="ECO:0007669"/>
    <property type="project" value="TreeGrafter"/>
</dbReference>
<reference evidence="1 2" key="1">
    <citation type="submission" date="2013-12" db="EMBL/GenBank/DDBJ databases">
        <title>Draft genome of the parsitic nematode Ancylostoma duodenale.</title>
        <authorList>
            <person name="Mitreva M."/>
        </authorList>
    </citation>
    <scope>NUCLEOTIDE SEQUENCE [LARGE SCALE GENOMIC DNA]</scope>
    <source>
        <strain evidence="1 2">Zhejiang</strain>
    </source>
</reference>
<gene>
    <name evidence="1" type="ORF">ANCDUO_06900</name>
</gene>